<protein>
    <submittedName>
        <fullName evidence="2">Uncharacterized protein</fullName>
    </submittedName>
</protein>
<dbReference type="AlphaFoldDB" id="A0A2Z4NDF3"/>
<organism evidence="2 3">
    <name type="scientific">[Mycoplasma] anseris</name>
    <dbReference type="NCBI Taxonomy" id="92400"/>
    <lineage>
        <taxon>Bacteria</taxon>
        <taxon>Bacillati</taxon>
        <taxon>Mycoplasmatota</taxon>
        <taxon>Mycoplasmoidales</taxon>
        <taxon>Metamycoplasmataceae</taxon>
        <taxon>Metamycoplasma</taxon>
    </lineage>
</organism>
<dbReference type="KEGG" id="mane:DP065_02215"/>
<feature type="transmembrane region" description="Helical" evidence="1">
    <location>
        <begin position="113"/>
        <end position="137"/>
    </location>
</feature>
<keyword evidence="3" id="KW-1185">Reference proteome</keyword>
<gene>
    <name evidence="2" type="ORF">DP065_02215</name>
</gene>
<reference evidence="3" key="1">
    <citation type="submission" date="2018-06" db="EMBL/GenBank/DDBJ databases">
        <title>Complete genome sequences of Mycoplasma anatis, M. anseris and M. cloacale type strains.</title>
        <authorList>
            <person name="Grozner D."/>
            <person name="Forro B."/>
            <person name="Sulyok K.M."/>
            <person name="Marton S."/>
            <person name="Kreizinger Z."/>
            <person name="Banyai K."/>
            <person name="Gyuranecz M."/>
        </authorList>
    </citation>
    <scope>NUCLEOTIDE SEQUENCE [LARGE SCALE GENOMIC DNA]</scope>
    <source>
        <strain evidence="3">ATCC 49234</strain>
    </source>
</reference>
<proteinExistence type="predicted"/>
<keyword evidence="1" id="KW-0472">Membrane</keyword>
<evidence type="ECO:0000313" key="3">
    <source>
        <dbReference type="Proteomes" id="UP000250218"/>
    </source>
</evidence>
<accession>A0A2Z4NDF3</accession>
<evidence type="ECO:0000256" key="1">
    <source>
        <dbReference type="SAM" id="Phobius"/>
    </source>
</evidence>
<sequence>MNALTISLFVLAGLGIITGLVLLTYALTFKFKKQRIERLLVSINQKKANIDKLGVNYKENEDIWLETHKIIQKWKLEDYFEFPDKETEIFSKLPVAKPELEEYITKLNKKYRLFLGLSILSTIVGVGFILTNCGLHWNIMANKK</sequence>
<name>A0A2Z4NDF3_9BACT</name>
<keyword evidence="1" id="KW-1133">Transmembrane helix</keyword>
<feature type="transmembrane region" description="Helical" evidence="1">
    <location>
        <begin position="6"/>
        <end position="28"/>
    </location>
</feature>
<keyword evidence="1" id="KW-0812">Transmembrane</keyword>
<evidence type="ECO:0000313" key="2">
    <source>
        <dbReference type="EMBL" id="AWX69557.1"/>
    </source>
</evidence>
<dbReference type="RefSeq" id="WP_033178956.1">
    <property type="nucleotide sequence ID" value="NZ_CP030140.1"/>
</dbReference>
<dbReference type="Proteomes" id="UP000250218">
    <property type="component" value="Chromosome"/>
</dbReference>
<dbReference type="EMBL" id="CP030140">
    <property type="protein sequence ID" value="AWX69557.1"/>
    <property type="molecule type" value="Genomic_DNA"/>
</dbReference>